<feature type="compositionally biased region" description="Basic and acidic residues" evidence="13">
    <location>
        <begin position="587"/>
        <end position="609"/>
    </location>
</feature>
<comment type="similarity">
    <text evidence="2">Belongs to the AF4 family.</text>
</comment>
<feature type="compositionally biased region" description="Polar residues" evidence="13">
    <location>
        <begin position="632"/>
        <end position="644"/>
    </location>
</feature>
<keyword evidence="6" id="KW-0562">Pair-rule protein</keyword>
<feature type="compositionally biased region" description="Low complexity" evidence="13">
    <location>
        <begin position="45"/>
        <end position="69"/>
    </location>
</feature>
<comment type="subcellular location">
    <subcellularLocation>
        <location evidence="1">Nucleus</location>
    </subcellularLocation>
</comment>
<keyword evidence="15" id="KW-1185">Reference proteome</keyword>
<feature type="compositionally biased region" description="Basic and acidic residues" evidence="13">
    <location>
        <begin position="807"/>
        <end position="816"/>
    </location>
</feature>
<dbReference type="RefSeq" id="XP_022256386.1">
    <property type="nucleotide sequence ID" value="XM_022400678.1"/>
</dbReference>
<feature type="region of interest" description="Disordered" evidence="13">
    <location>
        <begin position="1006"/>
        <end position="1036"/>
    </location>
</feature>
<accession>A0ABM1TKI0</accession>
<protein>
    <recommendedName>
        <fullName evidence="3">AF4/FMR2 family member lilli</fullName>
    </recommendedName>
    <alternativeName>
        <fullName evidence="12">Protein lilliputian</fullName>
    </alternativeName>
</protein>
<keyword evidence="10" id="KW-0539">Nucleus</keyword>
<evidence type="ECO:0000256" key="7">
    <source>
        <dbReference type="ARBA" id="ARBA00023015"/>
    </source>
</evidence>
<keyword evidence="5" id="KW-0597">Phosphoprotein</keyword>
<evidence type="ECO:0000256" key="12">
    <source>
        <dbReference type="ARBA" id="ARBA00032149"/>
    </source>
</evidence>
<dbReference type="Pfam" id="PF18876">
    <property type="entry name" value="AFF4_CHD"/>
    <property type="match status" value="1"/>
</dbReference>
<evidence type="ECO:0000256" key="4">
    <source>
        <dbReference type="ARBA" id="ARBA00022473"/>
    </source>
</evidence>
<evidence type="ECO:0000256" key="6">
    <source>
        <dbReference type="ARBA" id="ARBA00022788"/>
    </source>
</evidence>
<keyword evidence="4" id="KW-0217">Developmental protein</keyword>
<feature type="compositionally biased region" description="Pro residues" evidence="13">
    <location>
        <begin position="1016"/>
        <end position="1027"/>
    </location>
</feature>
<reference evidence="16" key="1">
    <citation type="submission" date="2025-08" db="UniProtKB">
        <authorList>
            <consortium name="RefSeq"/>
        </authorList>
    </citation>
    <scope>IDENTIFICATION</scope>
    <source>
        <tissue evidence="16">Muscle</tissue>
    </source>
</reference>
<evidence type="ECO:0000259" key="14">
    <source>
        <dbReference type="Pfam" id="PF18876"/>
    </source>
</evidence>
<evidence type="ECO:0000256" key="11">
    <source>
        <dbReference type="ARBA" id="ARBA00024653"/>
    </source>
</evidence>
<keyword evidence="8" id="KW-0238">DNA-binding</keyword>
<feature type="non-terminal residue" evidence="16">
    <location>
        <position position="1"/>
    </location>
</feature>
<dbReference type="InterPro" id="IPR043640">
    <property type="entry name" value="AF4/FMR2_CHD"/>
</dbReference>
<keyword evidence="7" id="KW-0805">Transcription regulation</keyword>
<feature type="region of interest" description="Disordered" evidence="13">
    <location>
        <begin position="632"/>
        <end position="671"/>
    </location>
</feature>
<feature type="compositionally biased region" description="Polar residues" evidence="13">
    <location>
        <begin position="791"/>
        <end position="806"/>
    </location>
</feature>
<dbReference type="InterPro" id="IPR007797">
    <property type="entry name" value="AF4/FMR2"/>
</dbReference>
<feature type="region of interest" description="Disordered" evidence="13">
    <location>
        <begin position="274"/>
        <end position="309"/>
    </location>
</feature>
<keyword evidence="9" id="KW-0804">Transcription</keyword>
<dbReference type="Proteomes" id="UP000694941">
    <property type="component" value="Unplaced"/>
</dbReference>
<feature type="compositionally biased region" description="Polar residues" evidence="13">
    <location>
        <begin position="274"/>
        <end position="302"/>
    </location>
</feature>
<evidence type="ECO:0000256" key="2">
    <source>
        <dbReference type="ARBA" id="ARBA00007354"/>
    </source>
</evidence>
<feature type="compositionally biased region" description="Basic and acidic residues" evidence="13">
    <location>
        <begin position="648"/>
        <end position="657"/>
    </location>
</feature>
<feature type="domain" description="AF4/FMR2 C-terminal homology" evidence="14">
    <location>
        <begin position="864"/>
        <end position="1148"/>
    </location>
</feature>
<evidence type="ECO:0000256" key="13">
    <source>
        <dbReference type="SAM" id="MobiDB-lite"/>
    </source>
</evidence>
<evidence type="ECO:0000256" key="5">
    <source>
        <dbReference type="ARBA" id="ARBA00022553"/>
    </source>
</evidence>
<evidence type="ECO:0000256" key="8">
    <source>
        <dbReference type="ARBA" id="ARBA00023125"/>
    </source>
</evidence>
<evidence type="ECO:0000256" key="3">
    <source>
        <dbReference type="ARBA" id="ARBA00021888"/>
    </source>
</evidence>
<organism evidence="15 16">
    <name type="scientific">Limulus polyphemus</name>
    <name type="common">Atlantic horseshoe crab</name>
    <dbReference type="NCBI Taxonomy" id="6850"/>
    <lineage>
        <taxon>Eukaryota</taxon>
        <taxon>Metazoa</taxon>
        <taxon>Ecdysozoa</taxon>
        <taxon>Arthropoda</taxon>
        <taxon>Chelicerata</taxon>
        <taxon>Merostomata</taxon>
        <taxon>Xiphosura</taxon>
        <taxon>Limulidae</taxon>
        <taxon>Limulus</taxon>
    </lineage>
</organism>
<evidence type="ECO:0000256" key="9">
    <source>
        <dbReference type="ARBA" id="ARBA00023163"/>
    </source>
</evidence>
<feature type="region of interest" description="Disordered" evidence="13">
    <location>
        <begin position="583"/>
        <end position="609"/>
    </location>
</feature>
<feature type="region of interest" description="Disordered" evidence="13">
    <location>
        <begin position="784"/>
        <end position="836"/>
    </location>
</feature>
<dbReference type="PANTHER" id="PTHR10528:SF17">
    <property type="entry name" value="AF4_FMR2 FAMILY MEMBER LILLI"/>
    <property type="match status" value="1"/>
</dbReference>
<evidence type="ECO:0000256" key="1">
    <source>
        <dbReference type="ARBA" id="ARBA00004123"/>
    </source>
</evidence>
<evidence type="ECO:0000256" key="10">
    <source>
        <dbReference type="ARBA" id="ARBA00023242"/>
    </source>
</evidence>
<evidence type="ECO:0000313" key="15">
    <source>
        <dbReference type="Proteomes" id="UP000694941"/>
    </source>
</evidence>
<comment type="function">
    <text evidence="11">Has a role in transcriptional regulation. Acts in parallel with the Ras/MAPK and the PI3K/PKB pathways in the control of cell identity and cellular growth. Essential for regulation of the cytoskeleton and cell growth but not for cell proliferation or growth rate. Required specifically for the microtubule-based basal transport of lipid droplets. Plays a partially redundant function downstream of Raf in cell fate specification in the developing eye. Pair-rule protein that regulates embryonic cellularization, gastrulation and segmentation.</text>
</comment>
<evidence type="ECO:0000313" key="16">
    <source>
        <dbReference type="RefSeq" id="XP_022256386.1"/>
    </source>
</evidence>
<proteinExistence type="inferred from homology"/>
<sequence length="1150" mass="129450">CSHQKDFQDSDEESVLAVRRLEQLGSDRSDYSDILNPPLPTEIMSSIESSSSDSEESSSGSESKESNLSGRVSPESPAKHSTQSWSLANFMEKKDLRPLASLKDANSSSYHHKVQHPVMSNQQNITLDLADKDSVNWILGKYSSDDIKDYLQSPSPNLLDFDSEALSPNREGQLLLSPIISSPLLKEEDTESEKDALNTHLSEEEKCRSEIQRNNNIRWLEKNYGSETKGAFADQEHCVKVQVHTGKTEENLNISESEKSTNIFCNQYSSSLSFTPEMSSSTVSRADSTVKSSRPTNKSTIYDSPLHSSSSNNSYKYLTSFKYSQETIQNNHYKTKKTTATSKSPQKLLCDGYVDKSIARKEIFKMSDHKMKNGSGRFTVAKSASLHSEKKSHKQKPKRMVKRNTLKIKSQEIIQSDSSDSDEHETFIALRNVSSNVKNIDNEKFSLKEKSPSVTSSLSRRHRQKIKNGDTHIISTNVSNSSHLTDVINGVAKGDFLCLDSCSDNEKHVPLNGESNLLTKSFDYTTMLNCENPIKMDSAIILSPIHNGRTPKALPEHKENAIPCVLVNINLGLINRVPVYPPIDRTISGKEKDKIQSKDSIKSSPREHLKEIKDLNRKSVCLSPMCDNLSSVKSKEISTQSTPKTQKRKAEEDNRGNEKKHKMSATASIPPEAQVTVKHALMERDQLWSYKSSQKSSRNCDSPASLSVCSYSSHQSVLSVSSAGKSHHKDKKDELTSRYKLKVKPLHYNNDVAETFIPHSSNKEIENRVKMNDNEKYTSCRDIEKHRSKKNLSSVASKKCKSNFTKESSHKSHSERTLSSCKEMCSADQEEGGESSHIRNIQSLEHNNNKGQDWPLFKHKLYLDHHMKSFSSDNYLNEAKEMKRQADREVDRTVQAMKYLEAVLYFTLTGNAMEHNHVDNDKVYTMYKETLGLIRHISSNFQNSEHTFSSGNIDRRLAVLSLRCQSLLYLKLYRLQRFEVRELHKSLSEFQKSSVSQMASYPSPCHHRNCGGPGPNGVPSPHSPTPSPAGSQSSGYSSSELTGCCNTLQSRKGYSNFYTLAPSHLPSTHHQIVGIPQNIYNNLLKQNTLLTNLHLCVDLWEQADCLIEHSGSREFFSALDKSCGHLTLHSSFSDLVRYVRAGLYRLKEGN</sequence>
<feature type="compositionally biased region" description="Basic and acidic residues" evidence="13">
    <location>
        <begin position="22"/>
        <end position="31"/>
    </location>
</feature>
<dbReference type="PANTHER" id="PTHR10528">
    <property type="entry name" value="AF4/FMR2 FAMILY MEMBER"/>
    <property type="match status" value="1"/>
</dbReference>
<name>A0ABM1TKI0_LIMPO</name>
<feature type="region of interest" description="Disordered" evidence="13">
    <location>
        <begin position="22"/>
        <end position="85"/>
    </location>
</feature>
<gene>
    <name evidence="16" type="primary">LOC106472068</name>
</gene>
<dbReference type="GeneID" id="106472068"/>